<dbReference type="EMBL" id="BNGU01000065">
    <property type="protein sequence ID" value="GHM60056.1"/>
    <property type="molecule type" value="Genomic_DNA"/>
</dbReference>
<comment type="similarity">
    <text evidence="1">Belongs to the bacterial histone-like protein family.</text>
</comment>
<evidence type="ECO:0000313" key="4">
    <source>
        <dbReference type="Proteomes" id="UP000637906"/>
    </source>
</evidence>
<keyword evidence="2" id="KW-0238">DNA-binding</keyword>
<dbReference type="AlphaFoldDB" id="A0A8J3HXF5"/>
<dbReference type="Pfam" id="PF00216">
    <property type="entry name" value="Bac_DNA_binding"/>
    <property type="match status" value="1"/>
</dbReference>
<dbReference type="SUPFAM" id="SSF47729">
    <property type="entry name" value="IHF-like DNA-binding proteins"/>
    <property type="match status" value="1"/>
</dbReference>
<organism evidence="3 4">
    <name type="scientific">Candidatus Mesenet longicola</name>
    <dbReference type="NCBI Taxonomy" id="1892558"/>
    <lineage>
        <taxon>Bacteria</taxon>
        <taxon>Pseudomonadati</taxon>
        <taxon>Pseudomonadota</taxon>
        <taxon>Alphaproteobacteria</taxon>
        <taxon>Rickettsiales</taxon>
        <taxon>Anaplasmataceae</taxon>
        <taxon>Candidatus Mesenet</taxon>
    </lineage>
</organism>
<dbReference type="Proteomes" id="UP000637906">
    <property type="component" value="Unassembled WGS sequence"/>
</dbReference>
<dbReference type="InterPro" id="IPR000119">
    <property type="entry name" value="Hist_DNA-bd"/>
</dbReference>
<name>A0A8J3HXF5_9RICK</name>
<proteinExistence type="inferred from homology"/>
<dbReference type="Gene3D" id="4.10.520.10">
    <property type="entry name" value="IHF-like DNA-binding proteins"/>
    <property type="match status" value="1"/>
</dbReference>
<evidence type="ECO:0000313" key="3">
    <source>
        <dbReference type="EMBL" id="GHM60056.1"/>
    </source>
</evidence>
<reference evidence="3 4" key="1">
    <citation type="journal article" date="2021" name="Microb. Ecol.">
        <title>Candidatus Mesenet longicola: Novel Endosymbionts of Brontispa longissima that Induce Cytoplasmic Incompatibility.</title>
        <authorList>
            <person name="Takano S."/>
            <person name="Gotoh Y."/>
            <person name="Hayashi T."/>
        </authorList>
    </citation>
    <scope>NUCLEOTIDE SEQUENCE [LARGE SCALE GENOMIC DNA]</scope>
    <source>
        <strain evidence="3">L5</strain>
    </source>
</reference>
<protein>
    <submittedName>
        <fullName evidence="3">Uncharacterized protein</fullName>
    </submittedName>
</protein>
<comment type="caution">
    <text evidence="3">The sequence shown here is derived from an EMBL/GenBank/DDBJ whole genome shotgun (WGS) entry which is preliminary data.</text>
</comment>
<keyword evidence="4" id="KW-1185">Reference proteome</keyword>
<dbReference type="GO" id="GO:0003677">
    <property type="term" value="F:DNA binding"/>
    <property type="evidence" value="ECO:0007669"/>
    <property type="project" value="UniProtKB-KW"/>
</dbReference>
<accession>A0A8J3HXF5</accession>
<evidence type="ECO:0000256" key="1">
    <source>
        <dbReference type="ARBA" id="ARBA00010529"/>
    </source>
</evidence>
<dbReference type="GO" id="GO:0030527">
    <property type="term" value="F:structural constituent of chromatin"/>
    <property type="evidence" value="ECO:0007669"/>
    <property type="project" value="InterPro"/>
</dbReference>
<gene>
    <name evidence="3" type="ORF">sL5_10490</name>
</gene>
<evidence type="ECO:0000256" key="2">
    <source>
        <dbReference type="ARBA" id="ARBA00023125"/>
    </source>
</evidence>
<dbReference type="InterPro" id="IPR010992">
    <property type="entry name" value="IHF-like_DNA-bd_dom_sf"/>
</dbReference>
<sequence length="76" mass="8541">MLKSNVATIINIFFSSIVDCFQDGGNVELRTLGSFSIKNCSFIVNKAANSHNQYLRVHFRSSKKLSAQINSLFKLK</sequence>